<sequence>MSRKKERFIFFIHCYERGKPYSIKRRIFVTKRNIKSILNHLFYFFLLKNLLFHVKKEKQKAVFGTY</sequence>
<reference evidence="1 2" key="1">
    <citation type="journal article" date="2015" name="PLoS ONE">
        <title>Genome Sequence of Bacillus endophyticus and Analysis of Its Companion Mechanism in the Ketogulonigenium vulgare-Bacillus Strain Consortium.</title>
        <authorList>
            <person name="Jia N."/>
            <person name="Du J."/>
            <person name="Ding M.Z."/>
            <person name="Gao F."/>
            <person name="Yuan Y.J."/>
        </authorList>
    </citation>
    <scope>NUCLEOTIDE SEQUENCE [LARGE SCALE GENOMIC DNA]</scope>
    <source>
        <strain evidence="1 2">Hbe603</strain>
    </source>
</reference>
<name>A0A231S487_9BACI</name>
<gene>
    <name evidence="1" type="ORF">BEH_02425</name>
</gene>
<dbReference type="Proteomes" id="UP000036202">
    <property type="component" value="Chromosome"/>
</dbReference>
<keyword evidence="2" id="KW-1185">Reference proteome</keyword>
<organism evidence="1 2">
    <name type="scientific">Priestia filamentosa</name>
    <dbReference type="NCBI Taxonomy" id="1402861"/>
    <lineage>
        <taxon>Bacteria</taxon>
        <taxon>Bacillati</taxon>
        <taxon>Bacillota</taxon>
        <taxon>Bacilli</taxon>
        <taxon>Bacillales</taxon>
        <taxon>Bacillaceae</taxon>
        <taxon>Priestia</taxon>
    </lineage>
</organism>
<dbReference type="PATRIC" id="fig|135735.6.peg.443"/>
<evidence type="ECO:0000313" key="1">
    <source>
        <dbReference type="EMBL" id="AKO91075.1"/>
    </source>
</evidence>
<dbReference type="KEGG" id="beo:BEH_02425"/>
<protein>
    <submittedName>
        <fullName evidence="1">Uncharacterized protein</fullName>
    </submittedName>
</protein>
<accession>A0A0H4KBR6</accession>
<proteinExistence type="predicted"/>
<reference evidence="2" key="2">
    <citation type="submission" date="2015-06" db="EMBL/GenBank/DDBJ databases">
        <title>Genome Sequence of Bacillus endophyticus and Analysis of its Companion Mechanism in the Ketogulonigenium vulgare-Bacillus strain Consortium.</title>
        <authorList>
            <person name="Jia N."/>
            <person name="Du J."/>
            <person name="Ding M.-Z."/>
            <person name="Gao F."/>
            <person name="Yuan Y.-J."/>
        </authorList>
    </citation>
    <scope>NUCLEOTIDE SEQUENCE [LARGE SCALE GENOMIC DNA]</scope>
    <source>
        <strain evidence="2">Hbe603</strain>
    </source>
</reference>
<dbReference type="AlphaFoldDB" id="A0A231S487"/>
<evidence type="ECO:0000313" key="2">
    <source>
        <dbReference type="Proteomes" id="UP000036202"/>
    </source>
</evidence>
<dbReference type="EMBL" id="CP011974">
    <property type="protein sequence ID" value="AKO91075.1"/>
    <property type="molecule type" value="Genomic_DNA"/>
</dbReference>
<accession>A0A231S487</accession>